<evidence type="ECO:0000256" key="4">
    <source>
        <dbReference type="RuleBase" id="RU362027"/>
    </source>
</evidence>
<dbReference type="AlphaFoldDB" id="A0A1Y1HRE1"/>
<dbReference type="InterPro" id="IPR029044">
    <property type="entry name" value="Nucleotide-diphossugar_trans"/>
</dbReference>
<protein>
    <recommendedName>
        <fullName evidence="4">Hexosyltransferase</fullName>
        <ecNumber evidence="4">2.4.1.-</ecNumber>
    </recommendedName>
</protein>
<evidence type="ECO:0000313" key="5">
    <source>
        <dbReference type="EMBL" id="GAQ80663.1"/>
    </source>
</evidence>
<dbReference type="OrthoDB" id="411524at2759"/>
<dbReference type="EC" id="2.4.1.-" evidence="4"/>
<dbReference type="GO" id="GO:0071555">
    <property type="term" value="P:cell wall organization"/>
    <property type="evidence" value="ECO:0007669"/>
    <property type="project" value="UniProtKB-KW"/>
</dbReference>
<comment type="subcellular location">
    <subcellularLocation>
        <location evidence="4">Golgi apparatus membrane</location>
        <topology evidence="4">Single-pass type II membrane protein</topology>
    </subcellularLocation>
</comment>
<comment type="pathway">
    <text evidence="1 4">Glycan metabolism; pectin biosynthesis.</text>
</comment>
<evidence type="ECO:0000256" key="2">
    <source>
        <dbReference type="ARBA" id="ARBA00006351"/>
    </source>
</evidence>
<keyword evidence="4" id="KW-1133">Transmembrane helix</keyword>
<keyword evidence="4" id="KW-0472">Membrane</keyword>
<reference evidence="5 6" key="1">
    <citation type="journal article" date="2014" name="Nat. Commun.">
        <title>Klebsormidium flaccidum genome reveals primary factors for plant terrestrial adaptation.</title>
        <authorList>
            <person name="Hori K."/>
            <person name="Maruyama F."/>
            <person name="Fujisawa T."/>
            <person name="Togashi T."/>
            <person name="Yamamoto N."/>
            <person name="Seo M."/>
            <person name="Sato S."/>
            <person name="Yamada T."/>
            <person name="Mori H."/>
            <person name="Tajima N."/>
            <person name="Moriyama T."/>
            <person name="Ikeuchi M."/>
            <person name="Watanabe M."/>
            <person name="Wada H."/>
            <person name="Kobayashi K."/>
            <person name="Saito M."/>
            <person name="Masuda T."/>
            <person name="Sasaki-Sekimoto Y."/>
            <person name="Mashiguchi K."/>
            <person name="Awai K."/>
            <person name="Shimojima M."/>
            <person name="Masuda S."/>
            <person name="Iwai M."/>
            <person name="Nobusawa T."/>
            <person name="Narise T."/>
            <person name="Kondo S."/>
            <person name="Saito H."/>
            <person name="Sato R."/>
            <person name="Murakawa M."/>
            <person name="Ihara Y."/>
            <person name="Oshima-Yamada Y."/>
            <person name="Ohtaka K."/>
            <person name="Satoh M."/>
            <person name="Sonobe K."/>
            <person name="Ishii M."/>
            <person name="Ohtani R."/>
            <person name="Kanamori-Sato M."/>
            <person name="Honoki R."/>
            <person name="Miyazaki D."/>
            <person name="Mochizuki H."/>
            <person name="Umetsu J."/>
            <person name="Higashi K."/>
            <person name="Shibata D."/>
            <person name="Kamiya Y."/>
            <person name="Sato N."/>
            <person name="Nakamura Y."/>
            <person name="Tabata S."/>
            <person name="Ida S."/>
            <person name="Kurokawa K."/>
            <person name="Ohta H."/>
        </authorList>
    </citation>
    <scope>NUCLEOTIDE SEQUENCE [LARGE SCALE GENOMIC DNA]</scope>
    <source>
        <strain evidence="5 6">NIES-2285</strain>
    </source>
</reference>
<dbReference type="PANTHER" id="PTHR32116:SF20">
    <property type="entry name" value="HEXOSYLTRANSFERASE GAUT11"/>
    <property type="match status" value="1"/>
</dbReference>
<dbReference type="GO" id="GO:0045489">
    <property type="term" value="P:pectin biosynthetic process"/>
    <property type="evidence" value="ECO:0007669"/>
    <property type="project" value="UniProtKB-UniPathway"/>
</dbReference>
<sequence>MRRVKRWQKWQSADTLPWGSTTANPITTEMRRPGKEAWKLGRSASGKKKLPLVPLVLAILSGTLFLLVLLGWDPLGVFPKGKVPQVAQKVARTLPVNPAEQFAHQQAAGASDSGTHGQASEAISTALSLPVTEADSYDGPKHIWTRQIVDQISLGRLYVAIARESTNYHLALEFSNQVKACQALLEEAKKSRRPVKKGEAQAAVQEMSKLTWQARVLRYDPATVLMKLKAQIQSTEEKLQSYSVQSTFYGQLAAEAIPKSLHCLGMRLTSEWGAKTDELQRALEEASHPERLEDTGLHHFCIFSDNVLAVSVVVRSTIASAAEPARCVFHVVTDEMNFGAMRAWFALNPPTPAAVQVQNIASFSWLNADYSPVMRQLQDAATQSYYFQASLKESKNTIKFRNPKYLSMLNHIRFYIPEIYPRLEKIVFLDDDVVVQKDLGPLFEMDLGGNVIGAVETCLDSGFHRYHKYLNFSDSRLKDNFDPNACGWAFGMNVFDLKRWKEVDITKIYHYWQDQNKDRLLWKLGTLPPGLLTFYDKMQPLDRSWHVLGLGYDFNVDSKAVENAAVLHYNGNMKPWLKLALERYKPIWTRHVDFSQPFIQECNVH</sequence>
<dbReference type="STRING" id="105231.A0A1Y1HRE1"/>
<accession>A0A1Y1HRE1</accession>
<dbReference type="InterPro" id="IPR002495">
    <property type="entry name" value="Glyco_trans_8"/>
</dbReference>
<dbReference type="EMBL" id="DF237008">
    <property type="protein sequence ID" value="GAQ80663.1"/>
    <property type="molecule type" value="Genomic_DNA"/>
</dbReference>
<proteinExistence type="inferred from homology"/>
<keyword evidence="4" id="KW-0812">Transmembrane</keyword>
<dbReference type="Pfam" id="PF01501">
    <property type="entry name" value="Glyco_transf_8"/>
    <property type="match status" value="1"/>
</dbReference>
<comment type="similarity">
    <text evidence="2 4">Belongs to the glycosyltransferase 8 family.</text>
</comment>
<dbReference type="UniPathway" id="UPA00845"/>
<keyword evidence="6" id="KW-1185">Reference proteome</keyword>
<keyword evidence="4" id="KW-0333">Golgi apparatus</keyword>
<feature type="transmembrane region" description="Helical" evidence="4">
    <location>
        <begin position="52"/>
        <end position="72"/>
    </location>
</feature>
<dbReference type="Gene3D" id="3.90.550.10">
    <property type="entry name" value="Spore Coat Polysaccharide Biosynthesis Protein SpsA, Chain A"/>
    <property type="match status" value="1"/>
</dbReference>
<evidence type="ECO:0000256" key="1">
    <source>
        <dbReference type="ARBA" id="ARBA00004877"/>
    </source>
</evidence>
<dbReference type="InterPro" id="IPR029993">
    <property type="entry name" value="GAUT"/>
</dbReference>
<dbReference type="GO" id="GO:0000139">
    <property type="term" value="C:Golgi membrane"/>
    <property type="evidence" value="ECO:0007669"/>
    <property type="project" value="UniProtKB-SubCell"/>
</dbReference>
<evidence type="ECO:0000313" key="6">
    <source>
        <dbReference type="Proteomes" id="UP000054558"/>
    </source>
</evidence>
<keyword evidence="3 4" id="KW-0328">Glycosyltransferase</keyword>
<dbReference type="GO" id="GO:0047262">
    <property type="term" value="F:polygalacturonate 4-alpha-galacturonosyltransferase activity"/>
    <property type="evidence" value="ECO:0007669"/>
    <property type="project" value="InterPro"/>
</dbReference>
<dbReference type="SUPFAM" id="SSF53448">
    <property type="entry name" value="Nucleotide-diphospho-sugar transferases"/>
    <property type="match status" value="1"/>
</dbReference>
<dbReference type="Proteomes" id="UP000054558">
    <property type="component" value="Unassembled WGS sequence"/>
</dbReference>
<dbReference type="CDD" id="cd06429">
    <property type="entry name" value="GT8_like_1"/>
    <property type="match status" value="1"/>
</dbReference>
<keyword evidence="5" id="KW-0808">Transferase</keyword>
<evidence type="ECO:0000256" key="3">
    <source>
        <dbReference type="ARBA" id="ARBA00022676"/>
    </source>
</evidence>
<organism evidence="5 6">
    <name type="scientific">Klebsormidium nitens</name>
    <name type="common">Green alga</name>
    <name type="synonym">Ulothrix nitens</name>
    <dbReference type="NCBI Taxonomy" id="105231"/>
    <lineage>
        <taxon>Eukaryota</taxon>
        <taxon>Viridiplantae</taxon>
        <taxon>Streptophyta</taxon>
        <taxon>Klebsormidiophyceae</taxon>
        <taxon>Klebsormidiales</taxon>
        <taxon>Klebsormidiaceae</taxon>
        <taxon>Klebsormidium</taxon>
    </lineage>
</organism>
<dbReference type="PANTHER" id="PTHR32116">
    <property type="entry name" value="GALACTURONOSYLTRANSFERASE 4-RELATED"/>
    <property type="match status" value="1"/>
</dbReference>
<gene>
    <name evidence="5" type="ORF">KFL_000590160</name>
</gene>
<dbReference type="OMA" id="EAEPIMR"/>
<name>A0A1Y1HRE1_KLENI</name>
<keyword evidence="4" id="KW-0961">Cell wall biogenesis/degradation</keyword>